<protein>
    <submittedName>
        <fullName evidence="1">Chromosome partitioning ATPase protein-like protein</fullName>
    </submittedName>
</protein>
<dbReference type="AlphaFoldDB" id="A0A158ARJ3"/>
<dbReference type="EMBL" id="FCOI02000008">
    <property type="protein sequence ID" value="SAK60076.1"/>
    <property type="molecule type" value="Genomic_DNA"/>
</dbReference>
<dbReference type="NCBIfam" id="TIGR03371">
    <property type="entry name" value="cellulose_yhjQ"/>
    <property type="match status" value="1"/>
</dbReference>
<dbReference type="InterPro" id="IPR050678">
    <property type="entry name" value="DNA_Partitioning_ATPase"/>
</dbReference>
<dbReference type="PANTHER" id="PTHR13696">
    <property type="entry name" value="P-LOOP CONTAINING NUCLEOSIDE TRIPHOSPHATE HYDROLASE"/>
    <property type="match status" value="1"/>
</dbReference>
<organism evidence="1 2">
    <name type="scientific">Caballeronia temeraria</name>
    <dbReference type="NCBI Taxonomy" id="1777137"/>
    <lineage>
        <taxon>Bacteria</taxon>
        <taxon>Pseudomonadati</taxon>
        <taxon>Pseudomonadota</taxon>
        <taxon>Betaproteobacteria</taxon>
        <taxon>Burkholderiales</taxon>
        <taxon>Burkholderiaceae</taxon>
        <taxon>Caballeronia</taxon>
    </lineage>
</organism>
<dbReference type="RefSeq" id="WP_061160700.1">
    <property type="nucleotide sequence ID" value="NZ_FCOI02000008.1"/>
</dbReference>
<dbReference type="PANTHER" id="PTHR13696:SF99">
    <property type="entry name" value="COBYRINIC ACID AC-DIAMIDE SYNTHASE"/>
    <property type="match status" value="1"/>
</dbReference>
<evidence type="ECO:0000313" key="2">
    <source>
        <dbReference type="Proteomes" id="UP000054624"/>
    </source>
</evidence>
<reference evidence="2" key="1">
    <citation type="submission" date="2016-01" db="EMBL/GenBank/DDBJ databases">
        <authorList>
            <person name="Peeters Charlotte."/>
        </authorList>
    </citation>
    <scope>NUCLEOTIDE SEQUENCE [LARGE SCALE GENOMIC DNA]</scope>
</reference>
<name>A0A158ARJ3_9BURK</name>
<dbReference type="Gene3D" id="3.40.50.300">
    <property type="entry name" value="P-loop containing nucleotide triphosphate hydrolases"/>
    <property type="match status" value="1"/>
</dbReference>
<accession>A0A158ARJ3</accession>
<dbReference type="Pfam" id="PF06564">
    <property type="entry name" value="CBP_BcsQ"/>
    <property type="match status" value="1"/>
</dbReference>
<dbReference type="Proteomes" id="UP000054624">
    <property type="component" value="Unassembled WGS sequence"/>
</dbReference>
<evidence type="ECO:0000313" key="1">
    <source>
        <dbReference type="EMBL" id="SAK60076.1"/>
    </source>
</evidence>
<dbReference type="STRING" id="1777137.AWB76_02837"/>
<dbReference type="InterPro" id="IPR027417">
    <property type="entry name" value="P-loop_NTPase"/>
</dbReference>
<dbReference type="InterPro" id="IPR017746">
    <property type="entry name" value="Cellulose_synthase_operon_BcsQ"/>
</dbReference>
<gene>
    <name evidence="1" type="ORF">AWB76_02837</name>
</gene>
<sequence>MKTIALISTAGGAGRTTLAASLATLLARRGRDVVALDFDPQNMLGAYLGLDTLAAEGIGETLVDPSRAWHESTWRNDDGVLFVPHGNLTLAQIAESDARLAAHPRWLEHAIRDIGLPETGVVLIDTPRYPSAHADHAARAADLVLAVCPPEPAACATLVARLPALRESCADVRLVVNRLNPARAMQRDALAMLRAATAMPVAQRIHLEASMPEAFSHGAWLFDEAPHSQASHDLHGLAQHVDAWLPALTTSEAA</sequence>
<proteinExistence type="predicted"/>
<dbReference type="SUPFAM" id="SSF52540">
    <property type="entry name" value="P-loop containing nucleoside triphosphate hydrolases"/>
    <property type="match status" value="1"/>
</dbReference>
<keyword evidence="2" id="KW-1185">Reference proteome</keyword>
<dbReference type="OrthoDB" id="5288747at2"/>